<keyword evidence="1" id="KW-1133">Transmembrane helix</keyword>
<dbReference type="Proteomes" id="UP001519362">
    <property type="component" value="Unassembled WGS sequence"/>
</dbReference>
<reference evidence="3 4" key="1">
    <citation type="submission" date="2021-03" db="EMBL/GenBank/DDBJ databases">
        <title>Sequencing the genomes of 1000 actinobacteria strains.</title>
        <authorList>
            <person name="Klenk H.-P."/>
        </authorList>
    </citation>
    <scope>NUCLEOTIDE SEQUENCE [LARGE SCALE GENOMIC DNA]</scope>
    <source>
        <strain evidence="3 4">DSM 24221</strain>
    </source>
</reference>
<evidence type="ECO:0000313" key="4">
    <source>
        <dbReference type="Proteomes" id="UP001519362"/>
    </source>
</evidence>
<dbReference type="PANTHER" id="PTHR34351:SF1">
    <property type="entry name" value="SLR1927 PROTEIN"/>
    <property type="match status" value="1"/>
</dbReference>
<proteinExistence type="predicted"/>
<keyword evidence="1" id="KW-0472">Membrane</keyword>
<feature type="transmembrane region" description="Helical" evidence="1">
    <location>
        <begin position="29"/>
        <end position="49"/>
    </location>
</feature>
<evidence type="ECO:0000256" key="1">
    <source>
        <dbReference type="SAM" id="Phobius"/>
    </source>
</evidence>
<keyword evidence="4" id="KW-1185">Reference proteome</keyword>
<evidence type="ECO:0000259" key="2">
    <source>
        <dbReference type="Pfam" id="PF01882"/>
    </source>
</evidence>
<sequence>MPTWRGVGLVVAGITLAGAGALTSRVELAFFGLVMVLAAVFAGASLFVVRAPHDVSRELSDAIVPVGAEVEIRVRAKSHGLWAIDDADDMIATGIEPLTSAPPRIANGALRVTYAVSPLRRGVHDLGPLYLTTMAPLRVATRAITGGETHTVTATPRVWDLTPFHRLAAAEGDSSISVDQAGPGSANLIPRPFAHGDSVRRVHWRASAHHGVLMVRDEEQETVPTALVVLDLAAESWPSEEIFDTAASACGSVCARLVADGYAVDVVTGDGAALATVTDAHSVDELLLVLATVEPVSSVASSVHASGPVGVTVAIWGAHGDIPVASATGASLLLAATEEVSDRARNADWASGCLNDGVRFAWNACAESAQ</sequence>
<dbReference type="RefSeq" id="WP_165133956.1">
    <property type="nucleotide sequence ID" value="NZ_CP049253.1"/>
</dbReference>
<feature type="domain" description="DUF58" evidence="2">
    <location>
        <begin position="191"/>
        <end position="250"/>
    </location>
</feature>
<dbReference type="EMBL" id="JAGIOL010000001">
    <property type="protein sequence ID" value="MBP2437445.1"/>
    <property type="molecule type" value="Genomic_DNA"/>
</dbReference>
<keyword evidence="1" id="KW-0812">Transmembrane</keyword>
<comment type="caution">
    <text evidence="3">The sequence shown here is derived from an EMBL/GenBank/DDBJ whole genome shotgun (WGS) entry which is preliminary data.</text>
</comment>
<dbReference type="PANTHER" id="PTHR34351">
    <property type="entry name" value="SLR1927 PROTEIN-RELATED"/>
    <property type="match status" value="1"/>
</dbReference>
<dbReference type="InterPro" id="IPR002881">
    <property type="entry name" value="DUF58"/>
</dbReference>
<protein>
    <submittedName>
        <fullName evidence="3">Uncharacterized protein (DUF58 family)</fullName>
    </submittedName>
</protein>
<accession>A0ABS4ZKH8</accession>
<name>A0ABS4ZKH8_9MICO</name>
<evidence type="ECO:0000313" key="3">
    <source>
        <dbReference type="EMBL" id="MBP2437445.1"/>
    </source>
</evidence>
<organism evidence="3 4">
    <name type="scientific">Microbacterium amylolyticum</name>
    <dbReference type="NCBI Taxonomy" id="936337"/>
    <lineage>
        <taxon>Bacteria</taxon>
        <taxon>Bacillati</taxon>
        <taxon>Actinomycetota</taxon>
        <taxon>Actinomycetes</taxon>
        <taxon>Micrococcales</taxon>
        <taxon>Microbacteriaceae</taxon>
        <taxon>Microbacterium</taxon>
    </lineage>
</organism>
<gene>
    <name evidence="3" type="ORF">JOF34_002031</name>
</gene>
<dbReference type="Pfam" id="PF01882">
    <property type="entry name" value="DUF58"/>
    <property type="match status" value="1"/>
</dbReference>